<comment type="caution">
    <text evidence="2">The sequence shown here is derived from an EMBL/GenBank/DDBJ whole genome shotgun (WGS) entry which is preliminary data.</text>
</comment>
<dbReference type="AlphaFoldDB" id="A0AAV4FWX8"/>
<protein>
    <submittedName>
        <fullName evidence="2">Uncharacterized protein</fullName>
    </submittedName>
</protein>
<organism evidence="2 3">
    <name type="scientific">Elysia marginata</name>
    <dbReference type="NCBI Taxonomy" id="1093978"/>
    <lineage>
        <taxon>Eukaryota</taxon>
        <taxon>Metazoa</taxon>
        <taxon>Spiralia</taxon>
        <taxon>Lophotrochozoa</taxon>
        <taxon>Mollusca</taxon>
        <taxon>Gastropoda</taxon>
        <taxon>Heterobranchia</taxon>
        <taxon>Euthyneura</taxon>
        <taxon>Panpulmonata</taxon>
        <taxon>Sacoglossa</taxon>
        <taxon>Placobranchoidea</taxon>
        <taxon>Plakobranchidae</taxon>
        <taxon>Elysia</taxon>
    </lineage>
</organism>
<dbReference type="Proteomes" id="UP000762676">
    <property type="component" value="Unassembled WGS sequence"/>
</dbReference>
<sequence length="121" mass="13096">MEEEKEVRGELSWRADETSRGLPAAGAVSGLTSCREPCSFCRKVCSTPSPVPRKAEHSLVRLSKSALHLGLLPRQAGHTVLQDCGACLDDMLHNDIPKSRTPSGNCIPSVVTITLRLNQMS</sequence>
<evidence type="ECO:0000313" key="3">
    <source>
        <dbReference type="Proteomes" id="UP000762676"/>
    </source>
</evidence>
<keyword evidence="3" id="KW-1185">Reference proteome</keyword>
<reference evidence="2 3" key="1">
    <citation type="journal article" date="2021" name="Elife">
        <title>Chloroplast acquisition without the gene transfer in kleptoplastic sea slugs, Plakobranchus ocellatus.</title>
        <authorList>
            <person name="Maeda T."/>
            <person name="Takahashi S."/>
            <person name="Yoshida T."/>
            <person name="Shimamura S."/>
            <person name="Takaki Y."/>
            <person name="Nagai Y."/>
            <person name="Toyoda A."/>
            <person name="Suzuki Y."/>
            <person name="Arimoto A."/>
            <person name="Ishii H."/>
            <person name="Satoh N."/>
            <person name="Nishiyama T."/>
            <person name="Hasebe M."/>
            <person name="Maruyama T."/>
            <person name="Minagawa J."/>
            <person name="Obokata J."/>
            <person name="Shigenobu S."/>
        </authorList>
    </citation>
    <scope>NUCLEOTIDE SEQUENCE [LARGE SCALE GENOMIC DNA]</scope>
</reference>
<dbReference type="EMBL" id="BMAT01008086">
    <property type="protein sequence ID" value="GFR77659.1"/>
    <property type="molecule type" value="Genomic_DNA"/>
</dbReference>
<proteinExistence type="predicted"/>
<feature type="region of interest" description="Disordered" evidence="1">
    <location>
        <begin position="1"/>
        <end position="25"/>
    </location>
</feature>
<gene>
    <name evidence="2" type="ORF">ElyMa_003974500</name>
</gene>
<dbReference type="PROSITE" id="PS51257">
    <property type="entry name" value="PROKAR_LIPOPROTEIN"/>
    <property type="match status" value="1"/>
</dbReference>
<name>A0AAV4FWX8_9GAST</name>
<evidence type="ECO:0000256" key="1">
    <source>
        <dbReference type="SAM" id="MobiDB-lite"/>
    </source>
</evidence>
<accession>A0AAV4FWX8</accession>
<evidence type="ECO:0000313" key="2">
    <source>
        <dbReference type="EMBL" id="GFR77659.1"/>
    </source>
</evidence>
<feature type="compositionally biased region" description="Basic and acidic residues" evidence="1">
    <location>
        <begin position="1"/>
        <end position="19"/>
    </location>
</feature>